<dbReference type="InterPro" id="IPR020615">
    <property type="entry name" value="Thiolase_acyl_enz_int_AS"/>
</dbReference>
<feature type="domain" description="Thiolase N-terminal" evidence="11">
    <location>
        <begin position="3"/>
        <end position="262"/>
    </location>
</feature>
<dbReference type="PANTHER" id="PTHR18919:SF107">
    <property type="entry name" value="ACETYL-COA ACETYLTRANSFERASE, CYTOSOLIC"/>
    <property type="match status" value="1"/>
</dbReference>
<dbReference type="EC" id="2.3.1.9" evidence="3"/>
<reference evidence="13 14" key="1">
    <citation type="submission" date="2021-10" db="EMBL/GenBank/DDBJ databases">
        <title>Anaerobic single-cell dispensing facilitates the cultivation of human gut bacteria.</title>
        <authorList>
            <person name="Afrizal A."/>
        </authorList>
    </citation>
    <scope>NUCLEOTIDE SEQUENCE [LARGE SCALE GENOMIC DNA]</scope>
    <source>
        <strain evidence="13 14">CLA-AA-H270</strain>
    </source>
</reference>
<dbReference type="SUPFAM" id="SSF53901">
    <property type="entry name" value="Thiolase-like"/>
    <property type="match status" value="2"/>
</dbReference>
<dbReference type="InterPro" id="IPR020617">
    <property type="entry name" value="Thiolase_C"/>
</dbReference>
<dbReference type="GeneID" id="98660594"/>
<dbReference type="CDD" id="cd00751">
    <property type="entry name" value="thiolase"/>
    <property type="match status" value="1"/>
</dbReference>
<gene>
    <name evidence="13" type="ORF">LKD22_07270</name>
</gene>
<evidence type="ECO:0000256" key="10">
    <source>
        <dbReference type="RuleBase" id="RU003557"/>
    </source>
</evidence>
<protein>
    <recommendedName>
        <fullName evidence="7">Acetyl-CoA acetyltransferase</fullName>
        <ecNumber evidence="3">2.3.1.9</ecNumber>
    </recommendedName>
    <alternativeName>
        <fullName evidence="6">Acetoacetyl-CoA thiolase</fullName>
    </alternativeName>
</protein>
<keyword evidence="4 10" id="KW-0808">Transferase</keyword>
<name>A0AAW4W0Y5_9FIRM</name>
<keyword evidence="5 10" id="KW-0012">Acyltransferase</keyword>
<feature type="domain" description="Thiolase C-terminal" evidence="12">
    <location>
        <begin position="269"/>
        <end position="391"/>
    </location>
</feature>
<comment type="similarity">
    <text evidence="2 10">Belongs to the thiolase-like superfamily. Thiolase family.</text>
</comment>
<evidence type="ECO:0000256" key="5">
    <source>
        <dbReference type="ARBA" id="ARBA00023315"/>
    </source>
</evidence>
<evidence type="ECO:0000256" key="7">
    <source>
        <dbReference type="ARBA" id="ARBA00044137"/>
    </source>
</evidence>
<evidence type="ECO:0000256" key="1">
    <source>
        <dbReference type="ARBA" id="ARBA00004496"/>
    </source>
</evidence>
<evidence type="ECO:0000256" key="3">
    <source>
        <dbReference type="ARBA" id="ARBA00012705"/>
    </source>
</evidence>
<feature type="active site" description="Acyl-thioester intermediate" evidence="9">
    <location>
        <position position="87"/>
    </location>
</feature>
<evidence type="ECO:0000259" key="12">
    <source>
        <dbReference type="Pfam" id="PF02803"/>
    </source>
</evidence>
<sequence length="396" mass="41825">MNVYICSAARTAIGTYGGTLRDVHSSELGTAAAKAAIERAGVDKEAIDEVLFGQVLQGGVGQNVARQVCLKSGLPITTPAMTLNKVCASSMRAISLGTQIIRSGENKMMLVGGCESMSGAPYISRDTRWGARMGDKKLVDMMVYDGVFDVFNQYHMGITAENVAEKYGITREMQDEIALASQQKAAAAIANGRFKDEIVPIEVKKKKETVIFDTDEHVKPNTTLEILGKLRPAFKKDGGTVTAGNASGINDAGAAMIIASEEFVKANGLKPLAKVRAWGSVGCDPSIMGVGPIESTRQALSRAGLTVADLDLIESNEAFAAQAAAVNRELGFDMDKVNVNGGAIALGHPIGAAGCRITTTLIYEMIKRDLTIGLATMCIGGGMGEAIIVERDELCK</sequence>
<keyword evidence="14" id="KW-1185">Reference proteome</keyword>
<dbReference type="Proteomes" id="UP001298753">
    <property type="component" value="Unassembled WGS sequence"/>
</dbReference>
<evidence type="ECO:0000256" key="2">
    <source>
        <dbReference type="ARBA" id="ARBA00010982"/>
    </source>
</evidence>
<dbReference type="Pfam" id="PF02803">
    <property type="entry name" value="Thiolase_C"/>
    <property type="match status" value="1"/>
</dbReference>
<evidence type="ECO:0000256" key="9">
    <source>
        <dbReference type="PIRSR" id="PIRSR000429-1"/>
    </source>
</evidence>
<dbReference type="PIRSF" id="PIRSF000429">
    <property type="entry name" value="Ac-CoA_Ac_transf"/>
    <property type="match status" value="1"/>
</dbReference>
<evidence type="ECO:0000256" key="6">
    <source>
        <dbReference type="ARBA" id="ARBA00030755"/>
    </source>
</evidence>
<dbReference type="FunFam" id="3.40.47.10:FF:000010">
    <property type="entry name" value="Acetyl-CoA acetyltransferase (Thiolase)"/>
    <property type="match status" value="1"/>
</dbReference>
<dbReference type="InterPro" id="IPR020610">
    <property type="entry name" value="Thiolase_AS"/>
</dbReference>
<organism evidence="13 14">
    <name type="scientific">Agathobaculum butyriciproducens</name>
    <dbReference type="NCBI Taxonomy" id="1628085"/>
    <lineage>
        <taxon>Bacteria</taxon>
        <taxon>Bacillati</taxon>
        <taxon>Bacillota</taxon>
        <taxon>Clostridia</taxon>
        <taxon>Eubacteriales</taxon>
        <taxon>Butyricicoccaceae</taxon>
        <taxon>Agathobaculum</taxon>
    </lineage>
</organism>
<evidence type="ECO:0000259" key="11">
    <source>
        <dbReference type="Pfam" id="PF00108"/>
    </source>
</evidence>
<dbReference type="GO" id="GO:0005737">
    <property type="term" value="C:cytoplasm"/>
    <property type="evidence" value="ECO:0007669"/>
    <property type="project" value="UniProtKB-SubCell"/>
</dbReference>
<feature type="active site" description="Proton acceptor" evidence="9">
    <location>
        <position position="348"/>
    </location>
</feature>
<dbReference type="EMBL" id="JAJEPX010000018">
    <property type="protein sequence ID" value="MCC2176926.1"/>
    <property type="molecule type" value="Genomic_DNA"/>
</dbReference>
<feature type="active site" description="Proton acceptor" evidence="9">
    <location>
        <position position="378"/>
    </location>
</feature>
<dbReference type="InterPro" id="IPR002155">
    <property type="entry name" value="Thiolase"/>
</dbReference>
<dbReference type="PROSITE" id="PS00099">
    <property type="entry name" value="THIOLASE_3"/>
    <property type="match status" value="1"/>
</dbReference>
<comment type="subcellular location">
    <subcellularLocation>
        <location evidence="1">Cytoplasm</location>
    </subcellularLocation>
</comment>
<dbReference type="PROSITE" id="PS00098">
    <property type="entry name" value="THIOLASE_1"/>
    <property type="match status" value="1"/>
</dbReference>
<dbReference type="AlphaFoldDB" id="A0AAW4W0Y5"/>
<dbReference type="InterPro" id="IPR016039">
    <property type="entry name" value="Thiolase-like"/>
</dbReference>
<evidence type="ECO:0000256" key="4">
    <source>
        <dbReference type="ARBA" id="ARBA00022679"/>
    </source>
</evidence>
<evidence type="ECO:0000256" key="8">
    <source>
        <dbReference type="ARBA" id="ARBA00051550"/>
    </source>
</evidence>
<dbReference type="GO" id="GO:0003985">
    <property type="term" value="F:acetyl-CoA C-acetyltransferase activity"/>
    <property type="evidence" value="ECO:0007669"/>
    <property type="project" value="UniProtKB-EC"/>
</dbReference>
<dbReference type="Pfam" id="PF00108">
    <property type="entry name" value="Thiolase_N"/>
    <property type="match status" value="1"/>
</dbReference>
<comment type="caution">
    <text evidence="13">The sequence shown here is derived from an EMBL/GenBank/DDBJ whole genome shotgun (WGS) entry which is preliminary data.</text>
</comment>
<comment type="catalytic activity">
    <reaction evidence="8">
        <text>2 acetyl-CoA = acetoacetyl-CoA + CoA</text>
        <dbReference type="Rhea" id="RHEA:21036"/>
        <dbReference type="ChEBI" id="CHEBI:57286"/>
        <dbReference type="ChEBI" id="CHEBI:57287"/>
        <dbReference type="ChEBI" id="CHEBI:57288"/>
        <dbReference type="EC" id="2.3.1.9"/>
    </reaction>
</comment>
<dbReference type="NCBIfam" id="TIGR01930">
    <property type="entry name" value="AcCoA-C-Actrans"/>
    <property type="match status" value="1"/>
</dbReference>
<accession>A0AAW4W0Y5</accession>
<dbReference type="Gene3D" id="3.40.47.10">
    <property type="match status" value="2"/>
</dbReference>
<evidence type="ECO:0000313" key="14">
    <source>
        <dbReference type="Proteomes" id="UP001298753"/>
    </source>
</evidence>
<dbReference type="PANTHER" id="PTHR18919">
    <property type="entry name" value="ACETYL-COA C-ACYLTRANSFERASE"/>
    <property type="match status" value="1"/>
</dbReference>
<evidence type="ECO:0000313" key="13">
    <source>
        <dbReference type="EMBL" id="MCC2176926.1"/>
    </source>
</evidence>
<dbReference type="RefSeq" id="WP_117492167.1">
    <property type="nucleotide sequence ID" value="NZ_DBFWFK010000009.1"/>
</dbReference>
<dbReference type="InterPro" id="IPR020616">
    <property type="entry name" value="Thiolase_N"/>
</dbReference>
<proteinExistence type="inferred from homology"/>